<evidence type="ECO:0000256" key="1">
    <source>
        <dbReference type="ARBA" id="ARBA00004141"/>
    </source>
</evidence>
<keyword evidence="7 11" id="KW-1133">Transmembrane helix</keyword>
<evidence type="ECO:0000256" key="3">
    <source>
        <dbReference type="ARBA" id="ARBA00022543"/>
    </source>
</evidence>
<feature type="transmembrane region" description="Helical" evidence="11">
    <location>
        <begin position="49"/>
        <end position="68"/>
    </location>
</feature>
<comment type="subcellular location">
    <subcellularLocation>
        <location evidence="1">Membrane</location>
        <topology evidence="1">Multi-pass membrane protein</topology>
    </subcellularLocation>
</comment>
<keyword evidence="4" id="KW-0716">Sensory transduction</keyword>
<evidence type="ECO:0000256" key="2">
    <source>
        <dbReference type="ARBA" id="ARBA00008130"/>
    </source>
</evidence>
<evidence type="ECO:0000256" key="8">
    <source>
        <dbReference type="ARBA" id="ARBA00022991"/>
    </source>
</evidence>
<evidence type="ECO:0000256" key="6">
    <source>
        <dbReference type="ARBA" id="ARBA00022925"/>
    </source>
</evidence>
<evidence type="ECO:0000256" key="7">
    <source>
        <dbReference type="ARBA" id="ARBA00022989"/>
    </source>
</evidence>
<keyword evidence="13" id="KW-1185">Reference proteome</keyword>
<protein>
    <recommendedName>
        <fullName evidence="14">Opsin</fullName>
    </recommendedName>
</protein>
<dbReference type="PANTHER" id="PTHR28286:SF2">
    <property type="entry name" value="BACTERIORHODOPSIN _OPSIN, NOPA (EUROFUNG)"/>
    <property type="match status" value="1"/>
</dbReference>
<feature type="transmembrane region" description="Helical" evidence="11">
    <location>
        <begin position="157"/>
        <end position="176"/>
    </location>
</feature>
<comment type="caution">
    <text evidence="12">The sequence shown here is derived from an EMBL/GenBank/DDBJ whole genome shotgun (WGS) entry which is preliminary data.</text>
</comment>
<dbReference type="GO" id="GO:0009881">
    <property type="term" value="F:photoreceptor activity"/>
    <property type="evidence" value="ECO:0007669"/>
    <property type="project" value="UniProtKB-KW"/>
</dbReference>
<proteinExistence type="inferred from homology"/>
<evidence type="ECO:0000256" key="9">
    <source>
        <dbReference type="ARBA" id="ARBA00023136"/>
    </source>
</evidence>
<evidence type="ECO:0000256" key="10">
    <source>
        <dbReference type="ARBA" id="ARBA00023170"/>
    </source>
</evidence>
<dbReference type="Proteomes" id="UP000191285">
    <property type="component" value="Unassembled WGS sequence"/>
</dbReference>
<evidence type="ECO:0000313" key="13">
    <source>
        <dbReference type="Proteomes" id="UP000191285"/>
    </source>
</evidence>
<organism evidence="12 13">
    <name type="scientific">Penicillium steckii</name>
    <dbReference type="NCBI Taxonomy" id="303698"/>
    <lineage>
        <taxon>Eukaryota</taxon>
        <taxon>Fungi</taxon>
        <taxon>Dikarya</taxon>
        <taxon>Ascomycota</taxon>
        <taxon>Pezizomycotina</taxon>
        <taxon>Eurotiomycetes</taxon>
        <taxon>Eurotiomycetidae</taxon>
        <taxon>Eurotiales</taxon>
        <taxon>Aspergillaceae</taxon>
        <taxon>Penicillium</taxon>
    </lineage>
</organism>
<dbReference type="AlphaFoldDB" id="A0A1V6TTM6"/>
<dbReference type="OrthoDB" id="10261467at2759"/>
<reference evidence="13" key="1">
    <citation type="journal article" date="2017" name="Nat. Microbiol.">
        <title>Global analysis of biosynthetic gene clusters reveals vast potential of secondary metabolite production in Penicillium species.</title>
        <authorList>
            <person name="Nielsen J.C."/>
            <person name="Grijseels S."/>
            <person name="Prigent S."/>
            <person name="Ji B."/>
            <person name="Dainat J."/>
            <person name="Nielsen K.F."/>
            <person name="Frisvad J.C."/>
            <person name="Workman M."/>
            <person name="Nielsen J."/>
        </authorList>
    </citation>
    <scope>NUCLEOTIDE SEQUENCE [LARGE SCALE GENOMIC DNA]</scope>
    <source>
        <strain evidence="13">IBT 24891</strain>
    </source>
</reference>
<gene>
    <name evidence="12" type="ORF">PENSTE_c002G01669</name>
</gene>
<dbReference type="EMBL" id="MLKD01000002">
    <property type="protein sequence ID" value="OQE29611.1"/>
    <property type="molecule type" value="Genomic_DNA"/>
</dbReference>
<accession>A0A1V6TTM6</accession>
<dbReference type="STRING" id="303698.A0A1V6TTM6"/>
<keyword evidence="5 11" id="KW-0812">Transmembrane</keyword>
<name>A0A1V6TTM6_9EURO</name>
<dbReference type="GO" id="GO:0007602">
    <property type="term" value="P:phototransduction"/>
    <property type="evidence" value="ECO:0007669"/>
    <property type="project" value="UniProtKB-KW"/>
</dbReference>
<feature type="transmembrane region" description="Helical" evidence="11">
    <location>
        <begin position="132"/>
        <end position="150"/>
    </location>
</feature>
<feature type="transmembrane region" description="Helical" evidence="11">
    <location>
        <begin position="219"/>
        <end position="242"/>
    </location>
</feature>
<dbReference type="PRINTS" id="PR00251">
    <property type="entry name" value="BACTRLOPSIN"/>
</dbReference>
<sequence>MFVPNDFDDFPLPTPTGSPHHSHSIAPIPTVIPGGSVIFQELGTTGQRTLWVVTALMGISSLVFYSLAARAPLSKRIFHVLSSFITTISFITYLALASGQGINVACFQIHNHHKHVPNTDDEFFRDILWLRYVNWALTTPLLLINLALVSGLPGAHLVPAILSNWVMLAAGLLGTYDGHTKTRWVWLTISCVAYLSTLHHAGFHAHRASSNQEAQVKRFFGAISGLVFVVFALYPIVLASGALALKVSVDAETILFAFHDILTQGIVGYWLLLSLDNATGLNIHVNGFWTNGAAEGAIRLPEEEEGA</sequence>
<evidence type="ECO:0008006" key="14">
    <source>
        <dbReference type="Google" id="ProtNLM"/>
    </source>
</evidence>
<dbReference type="PANTHER" id="PTHR28286">
    <property type="match status" value="1"/>
</dbReference>
<keyword evidence="9 11" id="KW-0472">Membrane</keyword>
<dbReference type="FunFam" id="1.20.1070.10:FF:000160">
    <property type="entry name" value="Related to Opsin-1"/>
    <property type="match status" value="1"/>
</dbReference>
<keyword evidence="3" id="KW-0600">Photoreceptor protein</keyword>
<dbReference type="InterPro" id="IPR001425">
    <property type="entry name" value="Arc/bac/fun_rhodopsins"/>
</dbReference>
<dbReference type="SUPFAM" id="SSF81321">
    <property type="entry name" value="Family A G protein-coupled receptor-like"/>
    <property type="match status" value="1"/>
</dbReference>
<feature type="transmembrane region" description="Helical" evidence="11">
    <location>
        <begin position="77"/>
        <end position="96"/>
    </location>
</feature>
<dbReference type="Gene3D" id="1.20.1070.10">
    <property type="entry name" value="Rhodopsin 7-helix transmembrane proteins"/>
    <property type="match status" value="1"/>
</dbReference>
<dbReference type="GO" id="GO:0005783">
    <property type="term" value="C:endoplasmic reticulum"/>
    <property type="evidence" value="ECO:0007669"/>
    <property type="project" value="TreeGrafter"/>
</dbReference>
<keyword evidence="10" id="KW-0675">Receptor</keyword>
<dbReference type="GO" id="GO:0005886">
    <property type="term" value="C:plasma membrane"/>
    <property type="evidence" value="ECO:0007669"/>
    <property type="project" value="TreeGrafter"/>
</dbReference>
<evidence type="ECO:0000313" key="12">
    <source>
        <dbReference type="EMBL" id="OQE29611.1"/>
    </source>
</evidence>
<keyword evidence="6" id="KW-0681">Retinal protein</keyword>
<dbReference type="CDD" id="cd15028">
    <property type="entry name" value="7tm_Opsin-1_euk"/>
    <property type="match status" value="1"/>
</dbReference>
<comment type="similarity">
    <text evidence="2">Belongs to the archaeal/bacterial/fungal opsin family.</text>
</comment>
<feature type="transmembrane region" description="Helical" evidence="11">
    <location>
        <begin position="254"/>
        <end position="273"/>
    </location>
</feature>
<feature type="transmembrane region" description="Helical" evidence="11">
    <location>
        <begin position="182"/>
        <end position="198"/>
    </location>
</feature>
<evidence type="ECO:0000256" key="11">
    <source>
        <dbReference type="SAM" id="Phobius"/>
    </source>
</evidence>
<dbReference type="Pfam" id="PF01036">
    <property type="entry name" value="Bac_rhodopsin"/>
    <property type="match status" value="1"/>
</dbReference>
<dbReference type="SMART" id="SM01021">
    <property type="entry name" value="Bac_rhodopsin"/>
    <property type="match status" value="1"/>
</dbReference>
<keyword evidence="8" id="KW-0157">Chromophore</keyword>
<evidence type="ECO:0000256" key="4">
    <source>
        <dbReference type="ARBA" id="ARBA00022606"/>
    </source>
</evidence>
<evidence type="ECO:0000256" key="5">
    <source>
        <dbReference type="ARBA" id="ARBA00022692"/>
    </source>
</evidence>